<dbReference type="GO" id="GO:0045944">
    <property type="term" value="P:positive regulation of transcription by RNA polymerase II"/>
    <property type="evidence" value="ECO:0007669"/>
    <property type="project" value="TreeGrafter"/>
</dbReference>
<feature type="compositionally biased region" description="Basic residues" evidence="6">
    <location>
        <begin position="168"/>
        <end position="182"/>
    </location>
</feature>
<reference evidence="9" key="1">
    <citation type="submission" date="2025-08" db="UniProtKB">
        <authorList>
            <consortium name="RefSeq"/>
        </authorList>
    </citation>
    <scope>IDENTIFICATION</scope>
    <source>
        <tissue evidence="9">Whole organism</tissue>
    </source>
</reference>
<feature type="compositionally biased region" description="Polar residues" evidence="6">
    <location>
        <begin position="817"/>
        <end position="838"/>
    </location>
</feature>
<feature type="region of interest" description="Disordered" evidence="6">
    <location>
        <begin position="464"/>
        <end position="490"/>
    </location>
</feature>
<feature type="domain" description="BRCT" evidence="7">
    <location>
        <begin position="971"/>
        <end position="1079"/>
    </location>
</feature>
<dbReference type="Gene3D" id="3.40.50.10190">
    <property type="entry name" value="BRCT domain"/>
    <property type="match status" value="2"/>
</dbReference>
<feature type="region of interest" description="Disordered" evidence="6">
    <location>
        <begin position="148"/>
        <end position="188"/>
    </location>
</feature>
<dbReference type="PROSITE" id="PS50172">
    <property type="entry name" value="BRCT"/>
    <property type="match status" value="2"/>
</dbReference>
<dbReference type="InterPro" id="IPR036420">
    <property type="entry name" value="BRCT_dom_sf"/>
</dbReference>
<dbReference type="InterPro" id="IPR001357">
    <property type="entry name" value="BRCT_dom"/>
</dbReference>
<evidence type="ECO:0000313" key="8">
    <source>
        <dbReference type="Proteomes" id="UP000694843"/>
    </source>
</evidence>
<evidence type="ECO:0000256" key="2">
    <source>
        <dbReference type="ARBA" id="ARBA00022737"/>
    </source>
</evidence>
<feature type="compositionally biased region" description="Low complexity" evidence="6">
    <location>
        <begin position="527"/>
        <end position="542"/>
    </location>
</feature>
<keyword evidence="8" id="KW-1185">Reference proteome</keyword>
<dbReference type="AlphaFoldDB" id="A0A8B7PKM4"/>
<evidence type="ECO:0000256" key="4">
    <source>
        <dbReference type="ARBA" id="ARBA00023204"/>
    </source>
</evidence>
<proteinExistence type="predicted"/>
<dbReference type="KEGG" id="hazt:108682129"/>
<keyword evidence="2" id="KW-0677">Repeat</keyword>
<feature type="region of interest" description="Disordered" evidence="6">
    <location>
        <begin position="518"/>
        <end position="546"/>
    </location>
</feature>
<keyword evidence="3" id="KW-0227">DNA damage</keyword>
<dbReference type="PANTHER" id="PTHR13763:SF0">
    <property type="entry name" value="BREAST CANCER TYPE 1 SUSCEPTIBILITY PROTEIN"/>
    <property type="match status" value="1"/>
</dbReference>
<accession>A0A8B7PKM4</accession>
<evidence type="ECO:0000313" key="9">
    <source>
        <dbReference type="RefSeq" id="XP_018026734.1"/>
    </source>
</evidence>
<evidence type="ECO:0000256" key="5">
    <source>
        <dbReference type="ARBA" id="ARBA00023242"/>
    </source>
</evidence>
<evidence type="ECO:0000256" key="1">
    <source>
        <dbReference type="ARBA" id="ARBA00004123"/>
    </source>
</evidence>
<comment type="subcellular location">
    <subcellularLocation>
        <location evidence="1">Nucleus</location>
    </subcellularLocation>
</comment>
<name>A0A8B7PKM4_HYAAZ</name>
<feature type="region of interest" description="Disordered" evidence="6">
    <location>
        <begin position="815"/>
        <end position="844"/>
    </location>
</feature>
<gene>
    <name evidence="9" type="primary">LOC108682129</name>
</gene>
<evidence type="ECO:0000259" key="7">
    <source>
        <dbReference type="PROSITE" id="PS50172"/>
    </source>
</evidence>
<dbReference type="GO" id="GO:0004842">
    <property type="term" value="F:ubiquitin-protein transferase activity"/>
    <property type="evidence" value="ECO:0007669"/>
    <property type="project" value="TreeGrafter"/>
</dbReference>
<protein>
    <submittedName>
        <fullName evidence="9">Breast cancer type 1 susceptibility protein homolog</fullName>
    </submittedName>
</protein>
<dbReference type="SUPFAM" id="SSF52113">
    <property type="entry name" value="BRCT domain"/>
    <property type="match status" value="1"/>
</dbReference>
<dbReference type="Proteomes" id="UP000694843">
    <property type="component" value="Unplaced"/>
</dbReference>
<dbReference type="GO" id="GO:0070531">
    <property type="term" value="C:BRCA1-A complex"/>
    <property type="evidence" value="ECO:0007669"/>
    <property type="project" value="TreeGrafter"/>
</dbReference>
<evidence type="ECO:0000256" key="3">
    <source>
        <dbReference type="ARBA" id="ARBA00022763"/>
    </source>
</evidence>
<keyword evidence="4" id="KW-0234">DNA repair</keyword>
<dbReference type="SMART" id="SM00292">
    <property type="entry name" value="BRCT"/>
    <property type="match status" value="2"/>
</dbReference>
<dbReference type="GO" id="GO:0000724">
    <property type="term" value="P:double-strand break repair via homologous recombination"/>
    <property type="evidence" value="ECO:0007669"/>
    <property type="project" value="TreeGrafter"/>
</dbReference>
<dbReference type="GO" id="GO:0031436">
    <property type="term" value="C:BRCA1-BARD1 complex"/>
    <property type="evidence" value="ECO:0007669"/>
    <property type="project" value="TreeGrafter"/>
</dbReference>
<dbReference type="GeneID" id="108682129"/>
<dbReference type="InterPro" id="IPR031099">
    <property type="entry name" value="BRCA1-associated"/>
</dbReference>
<keyword evidence="5" id="KW-0539">Nucleus</keyword>
<dbReference type="OrthoDB" id="6383033at2759"/>
<dbReference type="PANTHER" id="PTHR13763">
    <property type="entry name" value="BREAST CANCER TYPE 1 SUSCEPTIBILITY PROTEIN BRCA1"/>
    <property type="match status" value="1"/>
</dbReference>
<sequence length="1104" mass="120016">MEDEEQDLLLNRIEQDIINSCPRCSHVKDIVKKHVKDIVKKFKRDRRCYKLKDKLDKKEWHGNRNRGTVAEHGEVALPHLGGGASFRGMKRGRGKRTSALLAVRNVSAPDLTSLEDHSSVSSYDVHKPPLLKEAVPAAVELNMPISENSGTSNIFQSPSSARVQTTTRRGRGRGRGGSKARGNRSNLGSSSMIAAAAMHSSEELVSVNQVKPAQPVALPNNGNGDSMSHCEEINQVESMKPKEKVSLRLNKISGVDSNGISESQAKKDNLAGAAVKVVASTGDPVLGSVQERTSKLNLNRSLPLSCSSTDVSDTVAVSLTSNFDYLENIPGCVGEDELVPSIPISNVDNFPTAEFVESTPIDSCHGQDFHHDLNLSIINDAFLETMGPGIELETIDEIEAAMNTQPSTIPAFRMTEKSFERNSSDVRNLVCTNARDVPDLPSEESEIIKDDGCKKRALVGKFEPCKTSKRSKTSDPPNASKSRTHDGPSATVMLSACENERAKCLKPSSATINIASSADSNVDENSADVSSPPSSPVDPGSAEIDGQAPRFDIQHQEQLSGGSQLIEKLKNLEIESFVENKKMKAKQTLNEDSKLDGAGLGENDHLVFLHPDGKKTVINFVPQIQSDGKAKYQIPDEASDNVMENSNREAMSNGEKIIADVQPSPVGQAFRAVPVKLKNSCKESKQGVVTARQASHSTNDSFECPISKSAKAVAKVGMNKIKDFARDCNGDCNQNNGNVTKNSIPCISVEGGKVTDQINSPVTASVLEINEKTHKDISMDSTSSIRIPLYYIKYLQGVNLQPIVRLVDIAHTKPSKETAQSRGSISSPQHQGNNSLHCHSQPRKDKNLRLKERRRLTLVCTGLTADETRTVCSLLKNLCCSSAGGDSSKPRGEILKTWVPGVTHVIVKCGADKTTERTLEYLYGVASGCWVLSYQWALRSLQKGRLLPEKPFEALDSTGWAGPARGRLLWQERRLLQGCVLCFLEPLGNWSLQQFVDLVQLCGGQVTKDGAHLKTFPPPAAGAHHQLRLIVINTFGRKKDNILRAKSLSNSYGFSVVDSAWLVASVAMYSLVALSPYLLSPPDAPLLKASGISMQLQQDTQDFV</sequence>
<dbReference type="RefSeq" id="XP_018026734.1">
    <property type="nucleotide sequence ID" value="XM_018171245.2"/>
</dbReference>
<feature type="compositionally biased region" description="Polar residues" evidence="6">
    <location>
        <begin position="148"/>
        <end position="164"/>
    </location>
</feature>
<evidence type="ECO:0000256" key="6">
    <source>
        <dbReference type="SAM" id="MobiDB-lite"/>
    </source>
</evidence>
<organism evidence="8 9">
    <name type="scientific">Hyalella azteca</name>
    <name type="common">Amphipod</name>
    <dbReference type="NCBI Taxonomy" id="294128"/>
    <lineage>
        <taxon>Eukaryota</taxon>
        <taxon>Metazoa</taxon>
        <taxon>Ecdysozoa</taxon>
        <taxon>Arthropoda</taxon>
        <taxon>Crustacea</taxon>
        <taxon>Multicrustacea</taxon>
        <taxon>Malacostraca</taxon>
        <taxon>Eumalacostraca</taxon>
        <taxon>Peracarida</taxon>
        <taxon>Amphipoda</taxon>
        <taxon>Senticaudata</taxon>
        <taxon>Talitrida</taxon>
        <taxon>Talitroidea</taxon>
        <taxon>Hyalellidae</taxon>
        <taxon>Hyalella</taxon>
    </lineage>
</organism>
<feature type="domain" description="BRCT" evidence="7">
    <location>
        <begin position="892"/>
        <end position="954"/>
    </location>
</feature>